<dbReference type="RefSeq" id="YP_009996588.1">
    <property type="nucleotide sequence ID" value="NC_052932.1"/>
</dbReference>
<dbReference type="EMBL" id="MH045561">
    <property type="protein sequence ID" value="AVR56395.1"/>
    <property type="molecule type" value="Genomic_DNA"/>
</dbReference>
<gene>
    <name evidence="2" type="primary">3</name>
    <name evidence="2" type="ORF">SEA_PAOPU_3</name>
</gene>
<dbReference type="InterPro" id="IPR046461">
    <property type="entry name" value="TerL_ATPase"/>
</dbReference>
<dbReference type="Gene3D" id="3.40.50.300">
    <property type="entry name" value="P-loop containing nucleotide triphosphate hydrolases"/>
    <property type="match status" value="1"/>
</dbReference>
<accession>A0A2R4A0B0</accession>
<dbReference type="GeneID" id="62648504"/>
<reference evidence="2 3" key="1">
    <citation type="submission" date="2018-03" db="EMBL/GenBank/DDBJ databases">
        <authorList>
            <person name="Stanton A.-C.J."/>
            <person name="Sivanathan V."/>
            <person name="Eleri A."/>
            <person name="Garlena R.A."/>
            <person name="Russell D.A."/>
            <person name="Pope W.H."/>
            <person name="Jacobs-Sera D."/>
            <person name="Hatfull G.F."/>
        </authorList>
    </citation>
    <scope>NUCLEOTIDE SEQUENCE [LARGE SCALE GENOMIC DNA]</scope>
</reference>
<keyword evidence="3" id="KW-1185">Reference proteome</keyword>
<dbReference type="PANTHER" id="PTHR41287">
    <property type="match status" value="1"/>
</dbReference>
<feature type="domain" description="Terminase large subunit-like ATPase" evidence="1">
    <location>
        <begin position="67"/>
        <end position="221"/>
    </location>
</feature>
<dbReference type="Proteomes" id="UP000244787">
    <property type="component" value="Segment"/>
</dbReference>
<dbReference type="Pfam" id="PF03354">
    <property type="entry name" value="TerL_ATPase"/>
    <property type="match status" value="1"/>
</dbReference>
<evidence type="ECO:0000313" key="3">
    <source>
        <dbReference type="Proteomes" id="UP000244787"/>
    </source>
</evidence>
<dbReference type="InterPro" id="IPR005021">
    <property type="entry name" value="Terminase_largesu-like"/>
</dbReference>
<evidence type="ECO:0000259" key="1">
    <source>
        <dbReference type="Pfam" id="PF03354"/>
    </source>
</evidence>
<dbReference type="KEGG" id="vg:62648504"/>
<evidence type="ECO:0000313" key="2">
    <source>
        <dbReference type="EMBL" id="AVR56395.1"/>
    </source>
</evidence>
<organism evidence="2 3">
    <name type="scientific">Microbacterium phage PaoPu</name>
    <dbReference type="NCBI Taxonomy" id="2126933"/>
    <lineage>
        <taxon>Viruses</taxon>
        <taxon>Duplodnaviria</taxon>
        <taxon>Heunggongvirae</taxon>
        <taxon>Uroviricota</taxon>
        <taxon>Caudoviricetes</taxon>
        <taxon>Orlajensenviridae</taxon>
        <taxon>Pelczarvirinae</taxon>
        <taxon>Paopuvirus</taxon>
        <taxon>Paopuvirus paopu</taxon>
    </lineage>
</organism>
<name>A0A2R4A0B0_9CAUD</name>
<proteinExistence type="predicted"/>
<sequence length="486" mass="53842">MSMSQPYPEIAPWPPRRYTPPLSDDFPSAFDGYRDLFRLIWFAAFGYALEAWQEQAVRHVLELYPAGHRRAGQLRWRQVVISLGRQNGKTEIAAAIGLFALLMKAAPNVVGIASSAEQARLVYKRTMRAIRGTPKLAQRFRALTETRGIQTKDGGQYEIKAAKSAALQGIPIDAGLVDELHILARALWFDLVNGMGGRPNCFVVGITTAGDENSELLLHLYEQGSEAIDAGPDARFGFYVWEADAAEIPDDDDELGRELARANPSVASGRVDLENALIEVRSMPKSDAIRYRLNRFVQSVSEFITAAMWHDNFVREDWPEGVAPIFTIDRTPDWSAATISAFGKRPDGRIYCDVVASIVRPDLARLVELCEQLNAAHRPATFGMDSFTLRDLGRELDLRGIPTTMAGIADVMNGSALFYAKLQQQRLAHPGHDLLAHQIPLTKRKDSDGGFKISRQASSASIDGVMSHVIGVQLAENHRDNALQMF</sequence>
<dbReference type="InterPro" id="IPR027417">
    <property type="entry name" value="P-loop_NTPase"/>
</dbReference>
<protein>
    <submittedName>
        <fullName evidence="2">Terminase</fullName>
    </submittedName>
</protein>
<dbReference type="PANTHER" id="PTHR41287:SF1">
    <property type="entry name" value="PROTEIN YMFN"/>
    <property type="match status" value="1"/>
</dbReference>